<dbReference type="CDD" id="cd03221">
    <property type="entry name" value="ABCF_EF-3"/>
    <property type="match status" value="1"/>
</dbReference>
<dbReference type="OrthoDB" id="9760950at2"/>
<dbReference type="Proteomes" id="UP000255213">
    <property type="component" value="Unassembled WGS sequence"/>
</dbReference>
<evidence type="ECO:0000313" key="7">
    <source>
        <dbReference type="Proteomes" id="UP000186437"/>
    </source>
</evidence>
<keyword evidence="1" id="KW-0677">Repeat</keyword>
<dbReference type="Pfam" id="PF00005">
    <property type="entry name" value="ABC_tran"/>
    <property type="match status" value="2"/>
</dbReference>
<dbReference type="Proteomes" id="UP000186437">
    <property type="component" value="Unassembled WGS sequence"/>
</dbReference>
<dbReference type="EMBL" id="UHEN01000001">
    <property type="protein sequence ID" value="SUN08182.1"/>
    <property type="molecule type" value="Genomic_DNA"/>
</dbReference>
<proteinExistence type="predicted"/>
<dbReference type="InterPro" id="IPR003439">
    <property type="entry name" value="ABC_transporter-like_ATP-bd"/>
</dbReference>
<dbReference type="SUPFAM" id="SSF52540">
    <property type="entry name" value="P-loop containing nucleoside triphosphate hydrolases"/>
    <property type="match status" value="2"/>
</dbReference>
<dbReference type="SMART" id="SM00382">
    <property type="entry name" value="AAA"/>
    <property type="match status" value="2"/>
</dbReference>
<dbReference type="EMBL" id="MSJL01000030">
    <property type="protein sequence ID" value="OLF49484.1"/>
    <property type="molecule type" value="Genomic_DNA"/>
</dbReference>
<dbReference type="InterPro" id="IPR003593">
    <property type="entry name" value="AAA+_ATPase"/>
</dbReference>
<gene>
    <name evidence="6" type="primary">yheS_5</name>
    <name evidence="5" type="ORF">BU200_07020</name>
    <name evidence="6" type="ORF">NCTC12957_01771</name>
</gene>
<dbReference type="PROSITE" id="PS00211">
    <property type="entry name" value="ABC_TRANSPORTER_1"/>
    <property type="match status" value="1"/>
</dbReference>
<accession>A0A1Q8ECG9</accession>
<dbReference type="PROSITE" id="PS50893">
    <property type="entry name" value="ABC_TRANSPORTER_2"/>
    <property type="match status" value="2"/>
</dbReference>
<evidence type="ECO:0000313" key="6">
    <source>
        <dbReference type="EMBL" id="SUN08182.1"/>
    </source>
</evidence>
<evidence type="ECO:0000259" key="4">
    <source>
        <dbReference type="PROSITE" id="PS50893"/>
    </source>
</evidence>
<evidence type="ECO:0000256" key="3">
    <source>
        <dbReference type="ARBA" id="ARBA00022840"/>
    </source>
</evidence>
<dbReference type="AlphaFoldDB" id="A0A1Q8ECG9"/>
<reference evidence="5" key="2">
    <citation type="submission" date="2016-12" db="EMBL/GenBank/DDBJ databases">
        <authorList>
            <person name="Song W.-J."/>
            <person name="Kurnit D.M."/>
        </authorList>
    </citation>
    <scope>NUCLEOTIDE SEQUENCE [LARGE SCALE GENOMIC DNA]</scope>
    <source>
        <strain evidence="5">ATCC 51725</strain>
    </source>
</reference>
<dbReference type="GO" id="GO:0005524">
    <property type="term" value="F:ATP binding"/>
    <property type="evidence" value="ECO:0007669"/>
    <property type="project" value="UniProtKB-KW"/>
</dbReference>
<dbReference type="InterPro" id="IPR050611">
    <property type="entry name" value="ABCF"/>
</dbReference>
<keyword evidence="3 5" id="KW-0067">ATP-binding</keyword>
<dbReference type="RefSeq" id="WP_075099504.1">
    <property type="nucleotide sequence ID" value="NZ_MSJL01000030.1"/>
</dbReference>
<sequence>MLQITHLTMTHEKDLTDLIADLSLVVNKGDKVALIGEEGNGKSSLLKWMIKEELVESYIQFNGHIQRHFTKYSYIPQYLPPELGSLSLSDYFFGLDEGELDYAALYRYAKDLQFDSKRFADSQRLSVLSGGEQLKIQLIKELARETDILFLDEPSNDLDLATLKWLENFIRQTSKTVIFISHDEAFLSKTATKIVHLERIKKRQVARTTVQALGYAPYAQARKEQFERQFQQARNQRLAHQKKMERHHRIHQSVEHAVRHTHDATAGRLVAKKMKAVLSQEKRYEKEASKLTEIPSQEDSIQLHFRHIEPLPAHKLMIDLADFSLRVGQQTLVSSLHFRLFAQEKVGIIGKNGAGKSSLLKQIYAILQQQETQPIGYMPQDYQDLLDMLASPLQFLSSSPYKKEEERILTHLASLQFTREEARHPISSLSGGQQAKLLLLKIVLDACPILLLDEPTRNFSPTSQPQVRKLFSSFPGAILTVSHDRAFLTEVCDTIYQLGENGLTEIRKEEC</sequence>
<dbReference type="GO" id="GO:0016887">
    <property type="term" value="F:ATP hydrolysis activity"/>
    <property type="evidence" value="ECO:0007669"/>
    <property type="project" value="InterPro"/>
</dbReference>
<keyword evidence="2" id="KW-0547">Nucleotide-binding</keyword>
<protein>
    <submittedName>
        <fullName evidence="5">Multidrug ABC transporter ATP-binding protein</fullName>
    </submittedName>
    <submittedName>
        <fullName evidence="6">Putative ABC transporter ATPase</fullName>
    </submittedName>
</protein>
<reference evidence="7" key="1">
    <citation type="submission" date="2016-12" db="EMBL/GenBank/DDBJ databases">
        <authorList>
            <person name="Gulvik C.A."/>
        </authorList>
    </citation>
    <scope>NUCLEOTIDE SEQUENCE [LARGE SCALE GENOMIC DNA]</scope>
    <source>
        <strain evidence="7">ATCC 51725</strain>
    </source>
</reference>
<evidence type="ECO:0000256" key="2">
    <source>
        <dbReference type="ARBA" id="ARBA00022741"/>
    </source>
</evidence>
<feature type="domain" description="ABC transporter" evidence="4">
    <location>
        <begin position="318"/>
        <end position="510"/>
    </location>
</feature>
<organism evidence="5 7">
    <name type="scientific">Streptococcus acidominimus</name>
    <dbReference type="NCBI Taxonomy" id="1326"/>
    <lineage>
        <taxon>Bacteria</taxon>
        <taxon>Bacillati</taxon>
        <taxon>Bacillota</taxon>
        <taxon>Bacilli</taxon>
        <taxon>Lactobacillales</taxon>
        <taxon>Streptococcaceae</taxon>
        <taxon>Streptococcus</taxon>
    </lineage>
</organism>
<dbReference type="InterPro" id="IPR017871">
    <property type="entry name" value="ABC_transporter-like_CS"/>
</dbReference>
<evidence type="ECO:0000313" key="5">
    <source>
        <dbReference type="EMBL" id="OLF49484.1"/>
    </source>
</evidence>
<evidence type="ECO:0000256" key="1">
    <source>
        <dbReference type="ARBA" id="ARBA00022737"/>
    </source>
</evidence>
<name>A0A1Q8ECG9_STRAI</name>
<dbReference type="PANTHER" id="PTHR19211:SF14">
    <property type="entry name" value="ATP-BINDING CASSETTE SUB-FAMILY F MEMBER 1"/>
    <property type="match status" value="1"/>
</dbReference>
<feature type="domain" description="ABC transporter" evidence="4">
    <location>
        <begin position="2"/>
        <end position="224"/>
    </location>
</feature>
<dbReference type="PANTHER" id="PTHR19211">
    <property type="entry name" value="ATP-BINDING TRANSPORT PROTEIN-RELATED"/>
    <property type="match status" value="1"/>
</dbReference>
<dbReference type="Gene3D" id="3.40.50.300">
    <property type="entry name" value="P-loop containing nucleotide triphosphate hydrolases"/>
    <property type="match status" value="2"/>
</dbReference>
<evidence type="ECO:0000313" key="8">
    <source>
        <dbReference type="Proteomes" id="UP000255213"/>
    </source>
</evidence>
<reference evidence="6 8" key="3">
    <citation type="submission" date="2018-06" db="EMBL/GenBank/DDBJ databases">
        <authorList>
            <consortium name="Pathogen Informatics"/>
            <person name="Doyle S."/>
        </authorList>
    </citation>
    <scope>NUCLEOTIDE SEQUENCE [LARGE SCALE GENOMIC DNA]</scope>
    <source>
        <strain evidence="6 8">NCTC12957</strain>
    </source>
</reference>
<keyword evidence="7" id="KW-1185">Reference proteome</keyword>
<dbReference type="InterPro" id="IPR027417">
    <property type="entry name" value="P-loop_NTPase"/>
</dbReference>